<protein>
    <submittedName>
        <fullName evidence="2">Uncharacterized protein</fullName>
    </submittedName>
</protein>
<sequence>MTDLASELSRSRTLPALAHAFNRKAPTVVNSIMLHRGNSRPLIELEAHFVKTTASMPEHADVAWSDWLVDRRHGRHRRTRQGSLLSISLAMTILGLAVIASVLRLLI</sequence>
<keyword evidence="1" id="KW-0812">Transmembrane</keyword>
<evidence type="ECO:0000256" key="1">
    <source>
        <dbReference type="SAM" id="Phobius"/>
    </source>
</evidence>
<organism evidence="2 3">
    <name type="scientific">Arboricoccus pini</name>
    <dbReference type="NCBI Taxonomy" id="1963835"/>
    <lineage>
        <taxon>Bacteria</taxon>
        <taxon>Pseudomonadati</taxon>
        <taxon>Pseudomonadota</taxon>
        <taxon>Alphaproteobacteria</taxon>
        <taxon>Geminicoccales</taxon>
        <taxon>Geminicoccaceae</taxon>
        <taxon>Arboricoccus</taxon>
    </lineage>
</organism>
<gene>
    <name evidence="2" type="ORF">SAMN07250955_11298</name>
</gene>
<proteinExistence type="predicted"/>
<feature type="transmembrane region" description="Helical" evidence="1">
    <location>
        <begin position="84"/>
        <end position="106"/>
    </location>
</feature>
<evidence type="ECO:0000313" key="2">
    <source>
        <dbReference type="EMBL" id="SNB75148.1"/>
    </source>
</evidence>
<accession>A0A212RRM3</accession>
<keyword evidence="3" id="KW-1185">Reference proteome</keyword>
<name>A0A212RRM3_9PROT</name>
<evidence type="ECO:0000313" key="3">
    <source>
        <dbReference type="Proteomes" id="UP000197065"/>
    </source>
</evidence>
<dbReference type="Proteomes" id="UP000197065">
    <property type="component" value="Unassembled WGS sequence"/>
</dbReference>
<reference evidence="2 3" key="1">
    <citation type="submission" date="2017-06" db="EMBL/GenBank/DDBJ databases">
        <authorList>
            <person name="Kim H.J."/>
            <person name="Triplett B.A."/>
        </authorList>
    </citation>
    <scope>NUCLEOTIDE SEQUENCE [LARGE SCALE GENOMIC DNA]</scope>
    <source>
        <strain evidence="2 3">B29T1</strain>
    </source>
</reference>
<dbReference type="EMBL" id="FYEH01000012">
    <property type="protein sequence ID" value="SNB75148.1"/>
    <property type="molecule type" value="Genomic_DNA"/>
</dbReference>
<keyword evidence="1" id="KW-0472">Membrane</keyword>
<dbReference type="AlphaFoldDB" id="A0A212RRM3"/>
<keyword evidence="1" id="KW-1133">Transmembrane helix</keyword>